<sequence>MPPPPPQASLKLSESLPRYRPSKSFQDTHPNAEITSLDFDDSGEFCIAASDDETLQLYDCRLGKHQKQLFSKKYGVHLAKFTHTTTQVIYASTKENDTIRYLSLHDNSYRRYFVGHTGKVNCLEVCPTSDQFISTSMDNTLKLWDLNSQHFHGQLVLPSPLLAAFDPSGIIFAVATPHSAPPSILLYDLRNYDKQPFATFPLPDTKYLQSTRQAMPTWSKLEFSNDGKNLLLGTTGNHHYIIDSFKGSLVTRLIRDRGPPKRQNGHTWGTSGDVCWAPDARFVIGAMAGAGQQGSADGGKGGVGLWDMGKGIPVEGCLRPGWELECPREAGGAGCVAFNGRSGLFATAGREVVFWLPEMGEAGTGGIH</sequence>
<evidence type="ECO:0000256" key="3">
    <source>
        <dbReference type="ARBA" id="ARBA00022574"/>
    </source>
</evidence>
<organism evidence="8 9">
    <name type="scientific">Terfezia boudieri ATCC MYA-4762</name>
    <dbReference type="NCBI Taxonomy" id="1051890"/>
    <lineage>
        <taxon>Eukaryota</taxon>
        <taxon>Fungi</taxon>
        <taxon>Dikarya</taxon>
        <taxon>Ascomycota</taxon>
        <taxon>Pezizomycotina</taxon>
        <taxon>Pezizomycetes</taxon>
        <taxon>Pezizales</taxon>
        <taxon>Pezizaceae</taxon>
        <taxon>Terfezia</taxon>
    </lineage>
</organism>
<dbReference type="PROSITE" id="PS50082">
    <property type="entry name" value="WD_REPEATS_2"/>
    <property type="match status" value="1"/>
</dbReference>
<dbReference type="InterPro" id="IPR001680">
    <property type="entry name" value="WD40_rpt"/>
</dbReference>
<dbReference type="PANTHER" id="PTHR19861">
    <property type="entry name" value="WD40 REPEAT PROTEIN SWD2"/>
    <property type="match status" value="1"/>
</dbReference>
<dbReference type="Pfam" id="PF00400">
    <property type="entry name" value="WD40"/>
    <property type="match status" value="2"/>
</dbReference>
<name>A0A3N4MQM8_9PEZI</name>
<dbReference type="AlphaFoldDB" id="A0A3N4MQM8"/>
<gene>
    <name evidence="8" type="ORF">L211DRAFT_864382</name>
</gene>
<evidence type="ECO:0000256" key="6">
    <source>
        <dbReference type="PROSITE-ProRule" id="PRU00221"/>
    </source>
</evidence>
<dbReference type="Proteomes" id="UP000267821">
    <property type="component" value="Unassembled WGS sequence"/>
</dbReference>
<dbReference type="GO" id="GO:0048188">
    <property type="term" value="C:Set1C/COMPASS complex"/>
    <property type="evidence" value="ECO:0007669"/>
    <property type="project" value="TreeGrafter"/>
</dbReference>
<keyword evidence="4" id="KW-0677">Repeat</keyword>
<evidence type="ECO:0000256" key="7">
    <source>
        <dbReference type="SAM" id="MobiDB-lite"/>
    </source>
</evidence>
<dbReference type="InParanoid" id="A0A3N4MQM8"/>
<dbReference type="SUPFAM" id="SSF50978">
    <property type="entry name" value="WD40 repeat-like"/>
    <property type="match status" value="1"/>
</dbReference>
<dbReference type="InterPro" id="IPR037867">
    <property type="entry name" value="Swd2/WDR82"/>
</dbReference>
<feature type="region of interest" description="Disordered" evidence="7">
    <location>
        <begin position="1"/>
        <end position="27"/>
    </location>
</feature>
<evidence type="ECO:0000256" key="2">
    <source>
        <dbReference type="ARBA" id="ARBA00005616"/>
    </source>
</evidence>
<proteinExistence type="inferred from homology"/>
<dbReference type="PANTHER" id="PTHR19861:SF0">
    <property type="entry name" value="WD REPEAT-CONTAINING PROTEIN 82"/>
    <property type="match status" value="1"/>
</dbReference>
<evidence type="ECO:0000256" key="5">
    <source>
        <dbReference type="ARBA" id="ARBA00023242"/>
    </source>
</evidence>
<reference evidence="8 9" key="1">
    <citation type="journal article" date="2018" name="Nat. Ecol. Evol.">
        <title>Pezizomycetes genomes reveal the molecular basis of ectomycorrhizal truffle lifestyle.</title>
        <authorList>
            <person name="Murat C."/>
            <person name="Payen T."/>
            <person name="Noel B."/>
            <person name="Kuo A."/>
            <person name="Morin E."/>
            <person name="Chen J."/>
            <person name="Kohler A."/>
            <person name="Krizsan K."/>
            <person name="Balestrini R."/>
            <person name="Da Silva C."/>
            <person name="Montanini B."/>
            <person name="Hainaut M."/>
            <person name="Levati E."/>
            <person name="Barry K.W."/>
            <person name="Belfiori B."/>
            <person name="Cichocki N."/>
            <person name="Clum A."/>
            <person name="Dockter R.B."/>
            <person name="Fauchery L."/>
            <person name="Guy J."/>
            <person name="Iotti M."/>
            <person name="Le Tacon F."/>
            <person name="Lindquist E.A."/>
            <person name="Lipzen A."/>
            <person name="Malagnac F."/>
            <person name="Mello A."/>
            <person name="Molinier V."/>
            <person name="Miyauchi S."/>
            <person name="Poulain J."/>
            <person name="Riccioni C."/>
            <person name="Rubini A."/>
            <person name="Sitrit Y."/>
            <person name="Splivallo R."/>
            <person name="Traeger S."/>
            <person name="Wang M."/>
            <person name="Zifcakova L."/>
            <person name="Wipf D."/>
            <person name="Zambonelli A."/>
            <person name="Paolocci F."/>
            <person name="Nowrousian M."/>
            <person name="Ottonello S."/>
            <person name="Baldrian P."/>
            <person name="Spatafora J.W."/>
            <person name="Henrissat B."/>
            <person name="Nagy L.G."/>
            <person name="Aury J.M."/>
            <person name="Wincker P."/>
            <person name="Grigoriev I.V."/>
            <person name="Bonfante P."/>
            <person name="Martin F.M."/>
        </authorList>
    </citation>
    <scope>NUCLEOTIDE SEQUENCE [LARGE SCALE GENOMIC DNA]</scope>
    <source>
        <strain evidence="8 9">ATCC MYA-4762</strain>
    </source>
</reference>
<dbReference type="InterPro" id="IPR015943">
    <property type="entry name" value="WD40/YVTN_repeat-like_dom_sf"/>
</dbReference>
<feature type="repeat" description="WD" evidence="6">
    <location>
        <begin position="113"/>
        <end position="148"/>
    </location>
</feature>
<dbReference type="GO" id="GO:0003682">
    <property type="term" value="F:chromatin binding"/>
    <property type="evidence" value="ECO:0007669"/>
    <property type="project" value="TreeGrafter"/>
</dbReference>
<dbReference type="PROSITE" id="PS50294">
    <property type="entry name" value="WD_REPEATS_REGION"/>
    <property type="match status" value="1"/>
</dbReference>
<evidence type="ECO:0000313" key="9">
    <source>
        <dbReference type="Proteomes" id="UP000267821"/>
    </source>
</evidence>
<comment type="similarity">
    <text evidence="2">Belongs to the WD repeat SWD2 family.</text>
</comment>
<protein>
    <submittedName>
        <fullName evidence="8">WD40 repeat-like protein</fullName>
    </submittedName>
</protein>
<keyword evidence="5" id="KW-0539">Nucleus</keyword>
<dbReference type="FunCoup" id="A0A3N4MQM8">
    <property type="interactions" value="1031"/>
</dbReference>
<dbReference type="Gene3D" id="2.130.10.10">
    <property type="entry name" value="YVTN repeat-like/Quinoprotein amine dehydrogenase"/>
    <property type="match status" value="1"/>
</dbReference>
<comment type="subcellular location">
    <subcellularLocation>
        <location evidence="1">Nucleus</location>
    </subcellularLocation>
</comment>
<dbReference type="EMBL" id="ML121527">
    <property type="protein sequence ID" value="RPB29825.1"/>
    <property type="molecule type" value="Genomic_DNA"/>
</dbReference>
<keyword evidence="9" id="KW-1185">Reference proteome</keyword>
<keyword evidence="3 6" id="KW-0853">WD repeat</keyword>
<evidence type="ECO:0000313" key="8">
    <source>
        <dbReference type="EMBL" id="RPB29825.1"/>
    </source>
</evidence>
<dbReference type="OrthoDB" id="27537at2759"/>
<dbReference type="STRING" id="1051890.A0A3N4MQM8"/>
<accession>A0A3N4MQM8</accession>
<dbReference type="SMART" id="SM00320">
    <property type="entry name" value="WD40"/>
    <property type="match status" value="2"/>
</dbReference>
<dbReference type="GO" id="GO:0016070">
    <property type="term" value="P:RNA metabolic process"/>
    <property type="evidence" value="ECO:0007669"/>
    <property type="project" value="UniProtKB-ARBA"/>
</dbReference>
<dbReference type="InterPro" id="IPR036322">
    <property type="entry name" value="WD40_repeat_dom_sf"/>
</dbReference>
<evidence type="ECO:0000256" key="1">
    <source>
        <dbReference type="ARBA" id="ARBA00004123"/>
    </source>
</evidence>
<evidence type="ECO:0000256" key="4">
    <source>
        <dbReference type="ARBA" id="ARBA00022737"/>
    </source>
</evidence>